<name>A0A9N9HGB3_9GLOM</name>
<feature type="non-terminal residue" evidence="2">
    <location>
        <position position="77"/>
    </location>
</feature>
<evidence type="ECO:0000256" key="1">
    <source>
        <dbReference type="SAM" id="MobiDB-lite"/>
    </source>
</evidence>
<accession>A0A9N9HGB3</accession>
<gene>
    <name evidence="2" type="ORF">PBRASI_LOCUS11667</name>
</gene>
<feature type="region of interest" description="Disordered" evidence="1">
    <location>
        <begin position="58"/>
        <end position="77"/>
    </location>
</feature>
<dbReference type="Proteomes" id="UP000789739">
    <property type="component" value="Unassembled WGS sequence"/>
</dbReference>
<organism evidence="2 3">
    <name type="scientific">Paraglomus brasilianum</name>
    <dbReference type="NCBI Taxonomy" id="144538"/>
    <lineage>
        <taxon>Eukaryota</taxon>
        <taxon>Fungi</taxon>
        <taxon>Fungi incertae sedis</taxon>
        <taxon>Mucoromycota</taxon>
        <taxon>Glomeromycotina</taxon>
        <taxon>Glomeromycetes</taxon>
        <taxon>Paraglomerales</taxon>
        <taxon>Paraglomeraceae</taxon>
        <taxon>Paraglomus</taxon>
    </lineage>
</organism>
<sequence length="77" mass="8328">TPSILTIKAMRGRLNPFRNVEGAAGVFGIGTMSVFKTPDPPNPTTQPNSVFMASTSMLKSKPFRKQGMQGQAEDKKT</sequence>
<evidence type="ECO:0000313" key="3">
    <source>
        <dbReference type="Proteomes" id="UP000789739"/>
    </source>
</evidence>
<feature type="non-terminal residue" evidence="2">
    <location>
        <position position="1"/>
    </location>
</feature>
<protein>
    <submittedName>
        <fullName evidence="2">9850_t:CDS:1</fullName>
    </submittedName>
</protein>
<comment type="caution">
    <text evidence="2">The sequence shown here is derived from an EMBL/GenBank/DDBJ whole genome shotgun (WGS) entry which is preliminary data.</text>
</comment>
<dbReference type="AlphaFoldDB" id="A0A9N9HGB3"/>
<reference evidence="2" key="1">
    <citation type="submission" date="2021-06" db="EMBL/GenBank/DDBJ databases">
        <authorList>
            <person name="Kallberg Y."/>
            <person name="Tangrot J."/>
            <person name="Rosling A."/>
        </authorList>
    </citation>
    <scope>NUCLEOTIDE SEQUENCE</scope>
    <source>
        <strain evidence="2">BR232B</strain>
    </source>
</reference>
<keyword evidence="3" id="KW-1185">Reference proteome</keyword>
<evidence type="ECO:0000313" key="2">
    <source>
        <dbReference type="EMBL" id="CAG8678336.1"/>
    </source>
</evidence>
<proteinExistence type="predicted"/>
<dbReference type="EMBL" id="CAJVPI010006356">
    <property type="protein sequence ID" value="CAG8678336.1"/>
    <property type="molecule type" value="Genomic_DNA"/>
</dbReference>